<comment type="catalytic activity">
    <reaction evidence="11">
        <text>L-seryl-[protein] + ATP = O-phospho-L-seryl-[protein] + ADP + H(+)</text>
        <dbReference type="Rhea" id="RHEA:17989"/>
        <dbReference type="Rhea" id="RHEA-COMP:9863"/>
        <dbReference type="Rhea" id="RHEA-COMP:11604"/>
        <dbReference type="ChEBI" id="CHEBI:15378"/>
        <dbReference type="ChEBI" id="CHEBI:29999"/>
        <dbReference type="ChEBI" id="CHEBI:30616"/>
        <dbReference type="ChEBI" id="CHEBI:83421"/>
        <dbReference type="ChEBI" id="CHEBI:456216"/>
        <dbReference type="EC" id="2.7.11.1"/>
    </reaction>
</comment>
<evidence type="ECO:0000256" key="11">
    <source>
        <dbReference type="ARBA" id="ARBA00048679"/>
    </source>
</evidence>
<feature type="region of interest" description="Disordered" evidence="13">
    <location>
        <begin position="487"/>
        <end position="507"/>
    </location>
</feature>
<evidence type="ECO:0000256" key="12">
    <source>
        <dbReference type="PROSITE-ProRule" id="PRU10141"/>
    </source>
</evidence>
<keyword evidence="5" id="KW-0597">Phosphoprotein</keyword>
<dbReference type="PANTHER" id="PTHR24346:SF110">
    <property type="entry name" value="NON-SPECIFIC SERINE_THREONINE PROTEIN KINASE"/>
    <property type="match status" value="1"/>
</dbReference>
<dbReference type="PANTHER" id="PTHR24346">
    <property type="entry name" value="MAP/MICROTUBULE AFFINITY-REGULATING KINASE"/>
    <property type="match status" value="1"/>
</dbReference>
<feature type="compositionally biased region" description="Basic residues" evidence="13">
    <location>
        <begin position="616"/>
        <end position="632"/>
    </location>
</feature>
<dbReference type="InParanoid" id="A0A165FFY7"/>
<dbReference type="InterPro" id="IPR043024">
    <property type="entry name" value="KA1_sf_fungal"/>
</dbReference>
<evidence type="ECO:0000256" key="7">
    <source>
        <dbReference type="ARBA" id="ARBA00022741"/>
    </source>
</evidence>
<organism evidence="15 16">
    <name type="scientific">Xylona heveae (strain CBS 132557 / TC161)</name>
    <dbReference type="NCBI Taxonomy" id="1328760"/>
    <lineage>
        <taxon>Eukaryota</taxon>
        <taxon>Fungi</taxon>
        <taxon>Dikarya</taxon>
        <taxon>Ascomycota</taxon>
        <taxon>Pezizomycotina</taxon>
        <taxon>Xylonomycetes</taxon>
        <taxon>Xylonales</taxon>
        <taxon>Xylonaceae</taxon>
        <taxon>Xylona</taxon>
    </lineage>
</organism>
<evidence type="ECO:0000256" key="9">
    <source>
        <dbReference type="ARBA" id="ARBA00022840"/>
    </source>
</evidence>
<evidence type="ECO:0000256" key="13">
    <source>
        <dbReference type="SAM" id="MobiDB-lite"/>
    </source>
</evidence>
<keyword evidence="6" id="KW-0808">Transferase</keyword>
<feature type="compositionally biased region" description="Basic and acidic residues" evidence="13">
    <location>
        <begin position="1"/>
        <end position="11"/>
    </location>
</feature>
<evidence type="ECO:0000256" key="3">
    <source>
        <dbReference type="ARBA" id="ARBA00012513"/>
    </source>
</evidence>
<evidence type="ECO:0000256" key="5">
    <source>
        <dbReference type="ARBA" id="ARBA00022553"/>
    </source>
</evidence>
<feature type="region of interest" description="Disordered" evidence="13">
    <location>
        <begin position="1"/>
        <end position="62"/>
    </location>
</feature>
<evidence type="ECO:0000256" key="6">
    <source>
        <dbReference type="ARBA" id="ARBA00022679"/>
    </source>
</evidence>
<dbReference type="GO" id="GO:0004674">
    <property type="term" value="F:protein serine/threonine kinase activity"/>
    <property type="evidence" value="ECO:0007669"/>
    <property type="project" value="UniProtKB-KW"/>
</dbReference>
<accession>A0A165FFY7</accession>
<dbReference type="OrthoDB" id="504170at2759"/>
<feature type="compositionally biased region" description="Polar residues" evidence="13">
    <location>
        <begin position="22"/>
        <end position="42"/>
    </location>
</feature>
<dbReference type="GeneID" id="28896402"/>
<dbReference type="STRING" id="1328760.A0A165FFY7"/>
<sequence length="1256" mass="140011">MGPTNAHDRPPTRRQILGDATSRANVSRPSNRRPTTDNSFSSPIPHHESLKPGGNLAAVSDFPSPKVAAGNPRVSAVVNEDVYNSNRNSQISTTSTKASGKRKTHIGPWQLGRTLGKGATARVRLARNVITGQFAAVKVVSKKSAVRTRATSLAGLDALAAAADGEDAPTMPFGIEREVVLMRLLQHPNVINLYDVWENHGELYLVLEHVEGGELFDYVANNGRLPEWEAVRLFRQLIAGLSHCHRFNVYHRDLKPENILLDRDCNVKLADFGMAALQPVGVLLETSCGSPHYAAPEVLSGHRYRGDKVDIWSCGVVLYTMIAGQLPFNGPTLADIFKQVKLGRLMMPTDMSMEARDLIHRMLRRDPNVRIDMAGVRQHPLMTKYKPEGGYTGIDSTLEAWADISPYDLNQEYQRPIGGRDEIDKELLRNLQTLWHRETKEDLIKKLLDHEPNQQKYFYRALMKYREDQLENFAGAALGYSASDYHHSKPAARGRTPVRQQSQYSIISSDYIHPRDAYYDEPRVAKTGDSYDPFRASSGPMGEARASYANVTVHRGRQPHTRHAATIRSHGPSSSRASVATSRRSHRAARRDGHDSRSSLVSSQYPSSPPVLVPRGSRRKRGVSFSHLRKRVPSGSPEVVTQRLESPRTPVRSSPFMGSNYTAASRLATYGDDSPIPTREQIVRSRKGPAVVETNVPRTKKSRVPSHAWNDETRHVSSELEKFCDELFNGPPVSELQGSTPAEKPNGKQPNHGDTLRSVSVNGPTPHSRSVAGVNIASLKCQTLTASYSRQGAFPDQQVDSEGEMETSGRRIHDRDESEGYLDDVIAHLDRLMQPSTAAHDIQDMNRRIASAPGPRTPMSQIHLPAISEEGRFSDADASQGSLDEIFGMRSVSQPMTTTRQAQSLRREVHELETIRLVGKPPQNVPADAIPALNIRKRNVERVLGAPNGRPMPEKNTRKSPMLDFVDIEDEMAHGQSDNVGGRKGSGDQKLKSWFKRRSKHMSEGSRETSASYESSQEKQNKDARAVDSTGDKRFSGASQRTTTFPAQPGSRKSSGASKKGLFRMFGKRESGHEDEEILPYGDSVRDNDMASDVVVKNKRNQRKRVSERLVEDVHFRSAQPQQSWFMRLFHIKPATALMCFATTKTKARREVATVLRGWRKYGLRDVAVDAQRSLVFGRVDQNNYLRIKEVEFVCEVMTVLEHGRRAQLSIARFTQQRGAASSFHKVVGTLEAVMKSRDILVKDSKKRAEICKVLG</sequence>
<feature type="region of interest" description="Disordered" evidence="13">
    <location>
        <begin position="684"/>
        <end position="706"/>
    </location>
</feature>
<dbReference type="SUPFAM" id="SSF56112">
    <property type="entry name" value="Protein kinase-like (PK-like)"/>
    <property type="match status" value="1"/>
</dbReference>
<evidence type="ECO:0000256" key="4">
    <source>
        <dbReference type="ARBA" id="ARBA00022527"/>
    </source>
</evidence>
<dbReference type="AlphaFoldDB" id="A0A165FFY7"/>
<dbReference type="InterPro" id="IPR000719">
    <property type="entry name" value="Prot_kinase_dom"/>
</dbReference>
<feature type="binding site" evidence="12">
    <location>
        <position position="138"/>
    </location>
    <ligand>
        <name>ATP</name>
        <dbReference type="ChEBI" id="CHEBI:30616"/>
    </ligand>
</feature>
<dbReference type="InterPro" id="IPR017441">
    <property type="entry name" value="Protein_kinase_ATP_BS"/>
</dbReference>
<keyword evidence="9 12" id="KW-0067">ATP-binding</keyword>
<comment type="catalytic activity">
    <reaction evidence="10">
        <text>L-threonyl-[protein] + ATP = O-phospho-L-threonyl-[protein] + ADP + H(+)</text>
        <dbReference type="Rhea" id="RHEA:46608"/>
        <dbReference type="Rhea" id="RHEA-COMP:11060"/>
        <dbReference type="Rhea" id="RHEA-COMP:11605"/>
        <dbReference type="ChEBI" id="CHEBI:15378"/>
        <dbReference type="ChEBI" id="CHEBI:30013"/>
        <dbReference type="ChEBI" id="CHEBI:30616"/>
        <dbReference type="ChEBI" id="CHEBI:61977"/>
        <dbReference type="ChEBI" id="CHEBI:456216"/>
        <dbReference type="EC" id="2.7.11.1"/>
    </reaction>
</comment>
<feature type="region of interest" description="Disordered" evidence="13">
    <location>
        <begin position="997"/>
        <end position="1060"/>
    </location>
</feature>
<feature type="compositionally biased region" description="Low complexity" evidence="13">
    <location>
        <begin position="1050"/>
        <end position="1060"/>
    </location>
</feature>
<feature type="compositionally biased region" description="Polar residues" evidence="13">
    <location>
        <begin position="1037"/>
        <end position="1046"/>
    </location>
</feature>
<reference evidence="15 16" key="1">
    <citation type="journal article" date="2016" name="Fungal Biol.">
        <title>The genome of Xylona heveae provides a window into fungal endophytism.</title>
        <authorList>
            <person name="Gazis R."/>
            <person name="Kuo A."/>
            <person name="Riley R."/>
            <person name="LaButti K."/>
            <person name="Lipzen A."/>
            <person name="Lin J."/>
            <person name="Amirebrahimi M."/>
            <person name="Hesse C.N."/>
            <person name="Spatafora J.W."/>
            <person name="Henrissat B."/>
            <person name="Hainaut M."/>
            <person name="Grigoriev I.V."/>
            <person name="Hibbett D.S."/>
        </authorList>
    </citation>
    <scope>NUCLEOTIDE SEQUENCE [LARGE SCALE GENOMIC DNA]</scope>
    <source>
        <strain evidence="15 16">TC161</strain>
    </source>
</reference>
<feature type="region of interest" description="Disordered" evidence="13">
    <location>
        <begin position="792"/>
        <end position="819"/>
    </location>
</feature>
<dbReference type="GO" id="GO:0005524">
    <property type="term" value="F:ATP binding"/>
    <property type="evidence" value="ECO:0007669"/>
    <property type="project" value="UniProtKB-UniRule"/>
</dbReference>
<dbReference type="PROSITE" id="PS50011">
    <property type="entry name" value="PROTEIN_KINASE_DOM"/>
    <property type="match status" value="1"/>
</dbReference>
<feature type="region of interest" description="Disordered" evidence="13">
    <location>
        <begin position="523"/>
        <end position="659"/>
    </location>
</feature>
<dbReference type="Pfam" id="PF16797">
    <property type="entry name" value="Fungal_KA1"/>
    <property type="match status" value="1"/>
</dbReference>
<evidence type="ECO:0000256" key="2">
    <source>
        <dbReference type="ARBA" id="ARBA00010791"/>
    </source>
</evidence>
<dbReference type="EC" id="2.7.11.1" evidence="3"/>
<keyword evidence="16" id="KW-1185">Reference proteome</keyword>
<feature type="compositionally biased region" description="Basic residues" evidence="13">
    <location>
        <begin position="554"/>
        <end position="565"/>
    </location>
</feature>
<evidence type="ECO:0000313" key="15">
    <source>
        <dbReference type="EMBL" id="KZF20931.1"/>
    </source>
</evidence>
<feature type="domain" description="Protein kinase" evidence="14">
    <location>
        <begin position="109"/>
        <end position="382"/>
    </location>
</feature>
<dbReference type="GO" id="GO:0005935">
    <property type="term" value="C:cellular bud neck"/>
    <property type="evidence" value="ECO:0007669"/>
    <property type="project" value="UniProtKB-SubCell"/>
</dbReference>
<dbReference type="FunFam" id="1.10.510.10:FF:000394">
    <property type="entry name" value="Serine/threonine-protein kinase HSL1"/>
    <property type="match status" value="1"/>
</dbReference>
<dbReference type="RefSeq" id="XP_018186486.1">
    <property type="nucleotide sequence ID" value="XM_018331265.1"/>
</dbReference>
<dbReference type="EMBL" id="KV407462">
    <property type="protein sequence ID" value="KZF20931.1"/>
    <property type="molecule type" value="Genomic_DNA"/>
</dbReference>
<dbReference type="Proteomes" id="UP000076632">
    <property type="component" value="Unassembled WGS sequence"/>
</dbReference>
<dbReference type="InterPro" id="IPR031850">
    <property type="entry name" value="Fungal_KA1_dom"/>
</dbReference>
<comment type="subcellular location">
    <subcellularLocation>
        <location evidence="1">Bud neck</location>
    </subcellularLocation>
</comment>
<evidence type="ECO:0000259" key="14">
    <source>
        <dbReference type="PROSITE" id="PS50011"/>
    </source>
</evidence>
<feature type="region of interest" description="Disordered" evidence="13">
    <location>
        <begin position="729"/>
        <end position="769"/>
    </location>
</feature>
<dbReference type="Gene3D" id="1.10.510.10">
    <property type="entry name" value="Transferase(Phosphotransferase) domain 1"/>
    <property type="match status" value="1"/>
</dbReference>
<evidence type="ECO:0000256" key="10">
    <source>
        <dbReference type="ARBA" id="ARBA00047899"/>
    </source>
</evidence>
<evidence type="ECO:0000256" key="8">
    <source>
        <dbReference type="ARBA" id="ARBA00022777"/>
    </source>
</evidence>
<feature type="compositionally biased region" description="Polar residues" evidence="13">
    <location>
        <begin position="757"/>
        <end position="768"/>
    </location>
</feature>
<dbReference type="GO" id="GO:0005940">
    <property type="term" value="C:septin ring"/>
    <property type="evidence" value="ECO:0007669"/>
    <property type="project" value="UniProtKB-ARBA"/>
</dbReference>
<keyword evidence="7 12" id="KW-0547">Nucleotide-binding</keyword>
<gene>
    <name evidence="15" type="ORF">L228DRAFT_240651</name>
</gene>
<dbReference type="PROSITE" id="PS00108">
    <property type="entry name" value="PROTEIN_KINASE_ST"/>
    <property type="match status" value="1"/>
</dbReference>
<proteinExistence type="inferred from homology"/>
<dbReference type="SMART" id="SM00220">
    <property type="entry name" value="S_TKc"/>
    <property type="match status" value="1"/>
</dbReference>
<dbReference type="Gene3D" id="3.30.310.220">
    <property type="entry name" value="Fungal kinase associated-1 domain"/>
    <property type="match status" value="1"/>
</dbReference>
<dbReference type="InterPro" id="IPR008271">
    <property type="entry name" value="Ser/Thr_kinase_AS"/>
</dbReference>
<evidence type="ECO:0000256" key="1">
    <source>
        <dbReference type="ARBA" id="ARBA00004266"/>
    </source>
</evidence>
<feature type="compositionally biased region" description="Basic and acidic residues" evidence="13">
    <location>
        <begin position="1016"/>
        <end position="1035"/>
    </location>
</feature>
<protein>
    <recommendedName>
        <fullName evidence="3">non-specific serine/threonine protein kinase</fullName>
        <ecNumber evidence="3">2.7.11.1</ecNumber>
    </recommendedName>
</protein>
<name>A0A165FFY7_XYLHT</name>
<dbReference type="Pfam" id="PF00069">
    <property type="entry name" value="Pkinase"/>
    <property type="match status" value="1"/>
</dbReference>
<keyword evidence="8 15" id="KW-0418">Kinase</keyword>
<dbReference type="GO" id="GO:0035556">
    <property type="term" value="P:intracellular signal transduction"/>
    <property type="evidence" value="ECO:0007669"/>
    <property type="project" value="TreeGrafter"/>
</dbReference>
<dbReference type="PROSITE" id="PS00107">
    <property type="entry name" value="PROTEIN_KINASE_ATP"/>
    <property type="match status" value="1"/>
</dbReference>
<feature type="compositionally biased region" description="Low complexity" evidence="13">
    <location>
        <begin position="573"/>
        <end position="582"/>
    </location>
</feature>
<dbReference type="OMA" id="THVGPWQ"/>
<comment type="similarity">
    <text evidence="2">Belongs to the protein kinase superfamily. CAMK Ser/Thr protein kinase family. NIM1 subfamily.</text>
</comment>
<feature type="compositionally biased region" description="Basic and acidic residues" evidence="13">
    <location>
        <begin position="807"/>
        <end position="818"/>
    </location>
</feature>
<dbReference type="InterPro" id="IPR011009">
    <property type="entry name" value="Kinase-like_dom_sf"/>
</dbReference>
<evidence type="ECO:0000313" key="16">
    <source>
        <dbReference type="Proteomes" id="UP000076632"/>
    </source>
</evidence>
<keyword evidence="4" id="KW-0723">Serine/threonine-protein kinase</keyword>